<dbReference type="Proteomes" id="UP001176806">
    <property type="component" value="Unassembled WGS sequence"/>
</dbReference>
<protein>
    <submittedName>
        <fullName evidence="4">T9SS type A sorting domain-containing protein</fullName>
    </submittedName>
</protein>
<dbReference type="InterPro" id="IPR026444">
    <property type="entry name" value="Secre_tail"/>
</dbReference>
<dbReference type="InterPro" id="IPR035992">
    <property type="entry name" value="Ricin_B-like_lectins"/>
</dbReference>
<dbReference type="EMBL" id="JAUOEL010000004">
    <property type="protein sequence ID" value="MDO5975228.1"/>
    <property type="molecule type" value="Genomic_DNA"/>
</dbReference>
<proteinExistence type="predicted"/>
<dbReference type="Pfam" id="PF18962">
    <property type="entry name" value="Por_Secre_tail"/>
    <property type="match status" value="1"/>
</dbReference>
<keyword evidence="1" id="KW-0732">Signal</keyword>
<reference evidence="4" key="1">
    <citation type="submission" date="2023-07" db="EMBL/GenBank/DDBJ databases">
        <title>Two novel species in the genus Flavivirga.</title>
        <authorList>
            <person name="Kwon K."/>
        </authorList>
    </citation>
    <scope>NUCLEOTIDE SEQUENCE</scope>
    <source>
        <strain evidence="4">KACC 14158</strain>
    </source>
</reference>
<dbReference type="SUPFAM" id="SSF50370">
    <property type="entry name" value="Ricin B-like lectins"/>
    <property type="match status" value="1"/>
</dbReference>
<evidence type="ECO:0000313" key="4">
    <source>
        <dbReference type="EMBL" id="MDO5975228.1"/>
    </source>
</evidence>
<gene>
    <name evidence="4" type="ORF">Q4Q40_13605</name>
</gene>
<dbReference type="NCBIfam" id="TIGR04183">
    <property type="entry name" value="Por_Secre_tail"/>
    <property type="match status" value="1"/>
</dbReference>
<dbReference type="Pfam" id="PF00652">
    <property type="entry name" value="Ricin_B_lectin"/>
    <property type="match status" value="1"/>
</dbReference>
<dbReference type="Gene3D" id="2.80.10.50">
    <property type="match status" value="1"/>
</dbReference>
<name>A0ABT8WPX2_9FLAO</name>
<accession>A0ABT8WPX2</accession>
<evidence type="ECO:0000259" key="3">
    <source>
        <dbReference type="Pfam" id="PF18962"/>
    </source>
</evidence>
<evidence type="ECO:0000256" key="1">
    <source>
        <dbReference type="ARBA" id="ARBA00022729"/>
    </source>
</evidence>
<dbReference type="CDD" id="cd00161">
    <property type="entry name" value="beta-trefoil_Ricin-like"/>
    <property type="match status" value="1"/>
</dbReference>
<dbReference type="Gene3D" id="2.60.120.200">
    <property type="match status" value="1"/>
</dbReference>
<keyword evidence="5" id="KW-1185">Reference proteome</keyword>
<feature type="domain" description="Secretion system C-terminal sorting" evidence="3">
    <location>
        <begin position="448"/>
        <end position="519"/>
    </location>
</feature>
<dbReference type="RefSeq" id="WP_303302405.1">
    <property type="nucleotide sequence ID" value="NZ_BAABDA010000035.1"/>
</dbReference>
<evidence type="ECO:0000259" key="2">
    <source>
        <dbReference type="Pfam" id="PF00652"/>
    </source>
</evidence>
<sequence length="521" mass="58455">MKKLFYLTVLTLYFGVVNTLNSQTLLSHHFNNGEIYPFEIPKVDQEARVSIVNKRVETHWDEDLYNGTNSGRKAQIRPENNAYHFTQEFWTGFWLKIHPDYMANNTNTDACLMQIWGHNDATGSANHYAMLKFDGRNGGALVWQHRYNSVANKDHYLIYGNFPKDTFVRVVIRVKLSSNGGIVQIWVNDVLRLSKTGQTIGWGDMNANGMYNQTYSSISYGQYNYRESAGYDQTYDSENHLFDGHMDGETRTVTYDELSLWNGSNGYAIVDPNGGGIPSSDNFQLIKRNATGFAINGGSTNASLDGRSVRLYTNINHNNLTWTEIDRGGGYYSYEKLNSGYCMDGGSGGSNGQDITMASCNASDYNQQWEKIDAGNGHYRLQKRGTNYSIDGGNGGASSQNVYLWTSSATNQNQQWRFDTSAASTSKNSIPKAEAEEPLEENLNAFSVYPSPVENQLTIKFNNNYDQETAITLHAVNGQKVIQTKPNGEELKLDLSKLNSGIYILKVNSKTQNLTKKIVKL</sequence>
<comment type="caution">
    <text evidence="4">The sequence shown here is derived from an EMBL/GenBank/DDBJ whole genome shotgun (WGS) entry which is preliminary data.</text>
</comment>
<evidence type="ECO:0000313" key="5">
    <source>
        <dbReference type="Proteomes" id="UP001176806"/>
    </source>
</evidence>
<dbReference type="PROSITE" id="PS50231">
    <property type="entry name" value="RICIN_B_LECTIN"/>
    <property type="match status" value="1"/>
</dbReference>
<feature type="domain" description="Ricin B lectin" evidence="2">
    <location>
        <begin position="337"/>
        <end position="423"/>
    </location>
</feature>
<organism evidence="4 5">
    <name type="scientific">Flavivirga jejuensis</name>
    <dbReference type="NCBI Taxonomy" id="870487"/>
    <lineage>
        <taxon>Bacteria</taxon>
        <taxon>Pseudomonadati</taxon>
        <taxon>Bacteroidota</taxon>
        <taxon>Flavobacteriia</taxon>
        <taxon>Flavobacteriales</taxon>
        <taxon>Flavobacteriaceae</taxon>
        <taxon>Flavivirga</taxon>
    </lineage>
</organism>
<dbReference type="InterPro" id="IPR000772">
    <property type="entry name" value="Ricin_B_lectin"/>
</dbReference>